<sequence length="92" mass="9778">MTRWNLVFGLAALFAASPVPAADLYRPVPMGRFIATCEDLGHFCFAQACGRDQIAAAEGCRAQCRGAVVMTVRPAACPVTIPPADIILRSRG</sequence>
<dbReference type="EMBL" id="JBHSWN010000001">
    <property type="protein sequence ID" value="MFC6789459.1"/>
    <property type="molecule type" value="Genomic_DNA"/>
</dbReference>
<feature type="signal peptide" evidence="1">
    <location>
        <begin position="1"/>
        <end position="21"/>
    </location>
</feature>
<gene>
    <name evidence="2" type="ORF">ACFQE0_07385</name>
</gene>
<keyword evidence="1" id="KW-0732">Signal</keyword>
<reference evidence="3" key="1">
    <citation type="journal article" date="2019" name="Int. J. Syst. Evol. Microbiol.">
        <title>The Global Catalogue of Microorganisms (GCM) 10K type strain sequencing project: providing services to taxonomists for standard genome sequencing and annotation.</title>
        <authorList>
            <consortium name="The Broad Institute Genomics Platform"/>
            <consortium name="The Broad Institute Genome Sequencing Center for Infectious Disease"/>
            <person name="Wu L."/>
            <person name="Ma J."/>
        </authorList>
    </citation>
    <scope>NUCLEOTIDE SEQUENCE [LARGE SCALE GENOMIC DNA]</scope>
    <source>
        <strain evidence="3">CCUG 48316</strain>
    </source>
</reference>
<dbReference type="Proteomes" id="UP001596292">
    <property type="component" value="Unassembled WGS sequence"/>
</dbReference>
<evidence type="ECO:0000313" key="2">
    <source>
        <dbReference type="EMBL" id="MFC6789459.1"/>
    </source>
</evidence>
<evidence type="ECO:0008006" key="4">
    <source>
        <dbReference type="Google" id="ProtNLM"/>
    </source>
</evidence>
<comment type="caution">
    <text evidence="2">The sequence shown here is derived from an EMBL/GenBank/DDBJ whole genome shotgun (WGS) entry which is preliminary data.</text>
</comment>
<name>A0ABW2BGG5_9HYPH</name>
<keyword evidence="3" id="KW-1185">Reference proteome</keyword>
<accession>A0ABW2BGG5</accession>
<proteinExistence type="predicted"/>
<dbReference type="RefSeq" id="WP_378968446.1">
    <property type="nucleotide sequence ID" value="NZ_JBHSWN010000001.1"/>
</dbReference>
<evidence type="ECO:0000313" key="3">
    <source>
        <dbReference type="Proteomes" id="UP001596292"/>
    </source>
</evidence>
<evidence type="ECO:0000256" key="1">
    <source>
        <dbReference type="SAM" id="SignalP"/>
    </source>
</evidence>
<protein>
    <recommendedName>
        <fullName evidence="4">DUF3551 domain-containing protein</fullName>
    </recommendedName>
</protein>
<feature type="chain" id="PRO_5045810925" description="DUF3551 domain-containing protein" evidence="1">
    <location>
        <begin position="22"/>
        <end position="92"/>
    </location>
</feature>
<organism evidence="2 3">
    <name type="scientific">Methylobacterium komagatae</name>
    <dbReference type="NCBI Taxonomy" id="374425"/>
    <lineage>
        <taxon>Bacteria</taxon>
        <taxon>Pseudomonadati</taxon>
        <taxon>Pseudomonadota</taxon>
        <taxon>Alphaproteobacteria</taxon>
        <taxon>Hyphomicrobiales</taxon>
        <taxon>Methylobacteriaceae</taxon>
        <taxon>Methylobacterium</taxon>
    </lineage>
</organism>